<dbReference type="EMBL" id="SMKP01000106">
    <property type="protein sequence ID" value="TDD16388.1"/>
    <property type="molecule type" value="Genomic_DNA"/>
</dbReference>
<reference evidence="2 3" key="1">
    <citation type="submission" date="2019-03" db="EMBL/GenBank/DDBJ databases">
        <title>Draft genome sequences of novel Actinobacteria.</title>
        <authorList>
            <person name="Sahin N."/>
            <person name="Ay H."/>
            <person name="Saygin H."/>
        </authorList>
    </citation>
    <scope>NUCLEOTIDE SEQUENCE [LARGE SCALE GENOMIC DNA]</scope>
    <source>
        <strain evidence="2 3">KC712</strain>
    </source>
</reference>
<feature type="compositionally biased region" description="Low complexity" evidence="1">
    <location>
        <begin position="30"/>
        <end position="39"/>
    </location>
</feature>
<dbReference type="Proteomes" id="UP000294543">
    <property type="component" value="Unassembled WGS sequence"/>
</dbReference>
<protein>
    <submittedName>
        <fullName evidence="2">Uncharacterized protein</fullName>
    </submittedName>
</protein>
<comment type="caution">
    <text evidence="2">The sequence shown here is derived from an EMBL/GenBank/DDBJ whole genome shotgun (WGS) entry which is preliminary data.</text>
</comment>
<dbReference type="AlphaFoldDB" id="A0A4R4WC00"/>
<dbReference type="RefSeq" id="WP_132514435.1">
    <property type="nucleotide sequence ID" value="NZ_SMKP01000106.1"/>
</dbReference>
<keyword evidence="3" id="KW-1185">Reference proteome</keyword>
<feature type="compositionally biased region" description="Polar residues" evidence="1">
    <location>
        <begin position="77"/>
        <end position="91"/>
    </location>
</feature>
<gene>
    <name evidence="2" type="ORF">E1294_31420</name>
</gene>
<accession>A0A4R4WC00</accession>
<feature type="region of interest" description="Disordered" evidence="1">
    <location>
        <begin position="30"/>
        <end position="105"/>
    </location>
</feature>
<organism evidence="2 3">
    <name type="scientific">Nonomuraea diastatica</name>
    <dbReference type="NCBI Taxonomy" id="1848329"/>
    <lineage>
        <taxon>Bacteria</taxon>
        <taxon>Bacillati</taxon>
        <taxon>Actinomycetota</taxon>
        <taxon>Actinomycetes</taxon>
        <taxon>Streptosporangiales</taxon>
        <taxon>Streptosporangiaceae</taxon>
        <taxon>Nonomuraea</taxon>
    </lineage>
</organism>
<sequence>MALPTRVVTVLAMVVSPSPESVRIRATAASATAMAPAGAVSVTSTDRSPETSPSLHTRVPGGDALARMEPEGADNARTASSFEAISPTDATSARGPPASSRFAPGSVACSGVAGCGVTAPGPVIPGPGLTAG</sequence>
<evidence type="ECO:0000313" key="2">
    <source>
        <dbReference type="EMBL" id="TDD16388.1"/>
    </source>
</evidence>
<name>A0A4R4WC00_9ACTN</name>
<evidence type="ECO:0000313" key="3">
    <source>
        <dbReference type="Proteomes" id="UP000294543"/>
    </source>
</evidence>
<proteinExistence type="predicted"/>
<evidence type="ECO:0000256" key="1">
    <source>
        <dbReference type="SAM" id="MobiDB-lite"/>
    </source>
</evidence>
<feature type="compositionally biased region" description="Polar residues" evidence="1">
    <location>
        <begin position="41"/>
        <end position="55"/>
    </location>
</feature>